<feature type="compositionally biased region" description="Basic and acidic residues" evidence="1">
    <location>
        <begin position="255"/>
        <end position="264"/>
    </location>
</feature>
<name>A0A226CZA9_FOLCA</name>
<feature type="region of interest" description="Disordered" evidence="1">
    <location>
        <begin position="104"/>
        <end position="146"/>
    </location>
</feature>
<reference evidence="2 3" key="1">
    <citation type="submission" date="2015-12" db="EMBL/GenBank/DDBJ databases">
        <title>The genome of Folsomia candida.</title>
        <authorList>
            <person name="Faddeeva A."/>
            <person name="Derks M.F."/>
            <person name="Anvar Y."/>
            <person name="Smit S."/>
            <person name="Van Straalen N."/>
            <person name="Roelofs D."/>
        </authorList>
    </citation>
    <scope>NUCLEOTIDE SEQUENCE [LARGE SCALE GENOMIC DNA]</scope>
    <source>
        <strain evidence="2 3">VU population</strain>
        <tissue evidence="2">Whole body</tissue>
    </source>
</reference>
<accession>A0A226CZA9</accession>
<sequence>MAGRQIWSFSETQALTKELLNQGRLFAPTSEIDISPFANNKFLSNRSPIQIKKKITTLRENPLMWSRYMTLDQLLSVKHNETRPYLILRSILTARVERERVGLTTRKQLPPAPPPPPPPPQAIKPIRLDHGSSPLQHNLDSRPLSRGNITTQKWTRKELGLEARTITQIKTKLRALRCNPSQWAKFLTLGQFLKGGRSSFDYRVQFRELCAILTGREKKQIPVVTLSDDDDDKDEDGAESLVRPILVKAPETNHVTEEYSKSTSEDPEIPFADREQGLDDCEDPLDKALEYVSKFQGWSRVDNIGEFFKTCARKVG</sequence>
<dbReference type="AlphaFoldDB" id="A0A226CZA9"/>
<organism evidence="2 3">
    <name type="scientific">Folsomia candida</name>
    <name type="common">Springtail</name>
    <dbReference type="NCBI Taxonomy" id="158441"/>
    <lineage>
        <taxon>Eukaryota</taxon>
        <taxon>Metazoa</taxon>
        <taxon>Ecdysozoa</taxon>
        <taxon>Arthropoda</taxon>
        <taxon>Hexapoda</taxon>
        <taxon>Collembola</taxon>
        <taxon>Entomobryomorpha</taxon>
        <taxon>Isotomoidea</taxon>
        <taxon>Isotomidae</taxon>
        <taxon>Proisotominae</taxon>
        <taxon>Folsomia</taxon>
    </lineage>
</organism>
<comment type="caution">
    <text evidence="2">The sequence shown here is derived from an EMBL/GenBank/DDBJ whole genome shotgun (WGS) entry which is preliminary data.</text>
</comment>
<evidence type="ECO:0000313" key="3">
    <source>
        <dbReference type="Proteomes" id="UP000198287"/>
    </source>
</evidence>
<proteinExistence type="predicted"/>
<evidence type="ECO:0000256" key="1">
    <source>
        <dbReference type="SAM" id="MobiDB-lite"/>
    </source>
</evidence>
<keyword evidence="3" id="KW-1185">Reference proteome</keyword>
<dbReference type="EMBL" id="LNIX01000052">
    <property type="protein sequence ID" value="OXA37817.1"/>
    <property type="molecule type" value="Genomic_DNA"/>
</dbReference>
<feature type="region of interest" description="Disordered" evidence="1">
    <location>
        <begin position="255"/>
        <end position="277"/>
    </location>
</feature>
<evidence type="ECO:0000313" key="2">
    <source>
        <dbReference type="EMBL" id="OXA37817.1"/>
    </source>
</evidence>
<dbReference type="Proteomes" id="UP000198287">
    <property type="component" value="Unassembled WGS sequence"/>
</dbReference>
<protein>
    <submittedName>
        <fullName evidence="2">Uncharacterized protein</fullName>
    </submittedName>
</protein>
<gene>
    <name evidence="2" type="ORF">Fcan01_27456</name>
</gene>
<feature type="compositionally biased region" description="Pro residues" evidence="1">
    <location>
        <begin position="110"/>
        <end position="122"/>
    </location>
</feature>